<gene>
    <name evidence="3" type="ORF">ACFPTR_06300</name>
</gene>
<dbReference type="InterPro" id="IPR009926">
    <property type="entry name" value="T3SS_YcgR_PilZN"/>
</dbReference>
<sequence>MIKIGNTVYIEVSNDPSINEKTTYRSKLIDSIDGYFVVDTPVHKETGKSGIFMLGTEVDVWFVGADDAVYSFSSEITHRQRGKINRFYLKNPGKDHYTRIQRRNYLRIDAAVDVAVHSKTESFDPFVTTTIDIGGGGIYIVLPEQIELKKEEMVDVWLVLHLQDGVIHYVKTRSKVVRVENKEKGFPNRCSMQFIHIDENDRQKIISYCFQQQILRR</sequence>
<reference evidence="4" key="1">
    <citation type="journal article" date="2019" name="Int. J. Syst. Evol. Microbiol.">
        <title>The Global Catalogue of Microorganisms (GCM) 10K type strain sequencing project: providing services to taxonomists for standard genome sequencing and annotation.</title>
        <authorList>
            <consortium name="The Broad Institute Genomics Platform"/>
            <consortium name="The Broad Institute Genome Sequencing Center for Infectious Disease"/>
            <person name="Wu L."/>
            <person name="Ma J."/>
        </authorList>
    </citation>
    <scope>NUCLEOTIDE SEQUENCE [LARGE SCALE GENOMIC DNA]</scope>
    <source>
        <strain evidence="4">CGMCC 1.15790</strain>
    </source>
</reference>
<dbReference type="EMBL" id="JBHSPF010000023">
    <property type="protein sequence ID" value="MFC5628507.1"/>
    <property type="molecule type" value="Genomic_DNA"/>
</dbReference>
<evidence type="ECO:0000313" key="4">
    <source>
        <dbReference type="Proteomes" id="UP001596143"/>
    </source>
</evidence>
<dbReference type="InterPro" id="IPR009875">
    <property type="entry name" value="PilZ_domain"/>
</dbReference>
<accession>A0ABW0U4V5</accession>
<evidence type="ECO:0000259" key="1">
    <source>
        <dbReference type="Pfam" id="PF07238"/>
    </source>
</evidence>
<feature type="domain" description="Type III secretion system flagellar brake protein YcgR PilZN" evidence="2">
    <location>
        <begin position="3"/>
        <end position="92"/>
    </location>
</feature>
<protein>
    <submittedName>
        <fullName evidence="3">Flagellar brake protein</fullName>
    </submittedName>
</protein>
<dbReference type="Gene3D" id="2.40.10.220">
    <property type="entry name" value="predicted glycosyltransferase like domains"/>
    <property type="match status" value="1"/>
</dbReference>
<feature type="domain" description="PilZ" evidence="1">
    <location>
        <begin position="101"/>
        <end position="211"/>
    </location>
</feature>
<organism evidence="3 4">
    <name type="scientific">Aliibacillus thermotolerans</name>
    <dbReference type="NCBI Taxonomy" id="1834418"/>
    <lineage>
        <taxon>Bacteria</taxon>
        <taxon>Bacillati</taxon>
        <taxon>Bacillota</taxon>
        <taxon>Bacilli</taxon>
        <taxon>Bacillales</taxon>
        <taxon>Bacillaceae</taxon>
        <taxon>Aliibacillus</taxon>
    </lineage>
</organism>
<keyword evidence="3" id="KW-0969">Cilium</keyword>
<name>A0ABW0U4V5_9BACI</name>
<dbReference type="RefSeq" id="WP_270896753.1">
    <property type="nucleotide sequence ID" value="NZ_JBHSPF010000023.1"/>
</dbReference>
<comment type="caution">
    <text evidence="3">The sequence shown here is derived from an EMBL/GenBank/DDBJ whole genome shotgun (WGS) entry which is preliminary data.</text>
</comment>
<dbReference type="SUPFAM" id="SSF141371">
    <property type="entry name" value="PilZ domain-like"/>
    <property type="match status" value="1"/>
</dbReference>
<dbReference type="Pfam" id="PF07238">
    <property type="entry name" value="PilZ"/>
    <property type="match status" value="1"/>
</dbReference>
<keyword evidence="3" id="KW-0966">Cell projection</keyword>
<dbReference type="Proteomes" id="UP001596143">
    <property type="component" value="Unassembled WGS sequence"/>
</dbReference>
<evidence type="ECO:0000259" key="2">
    <source>
        <dbReference type="Pfam" id="PF12945"/>
    </source>
</evidence>
<evidence type="ECO:0000313" key="3">
    <source>
        <dbReference type="EMBL" id="MFC5628507.1"/>
    </source>
</evidence>
<proteinExistence type="predicted"/>
<dbReference type="Pfam" id="PF12945">
    <property type="entry name" value="PilZNR"/>
    <property type="match status" value="1"/>
</dbReference>
<keyword evidence="4" id="KW-1185">Reference proteome</keyword>
<keyword evidence="3" id="KW-0282">Flagellum</keyword>